<dbReference type="NCBIfam" id="NF004862">
    <property type="entry name" value="PRK06222.1"/>
    <property type="match status" value="1"/>
</dbReference>
<reference evidence="3 4" key="1">
    <citation type="submission" date="2018-04" db="EMBL/GenBank/DDBJ databases">
        <title>Genomic Encyclopedia of Type Strains, Phase IV (KMG-IV): sequencing the most valuable type-strain genomes for metagenomic binning, comparative biology and taxonomic classification.</title>
        <authorList>
            <person name="Goeker M."/>
        </authorList>
    </citation>
    <scope>NUCLEOTIDE SEQUENCE [LARGE SCALE GENOMIC DNA]</scope>
    <source>
        <strain evidence="3 4">DSM 28520</strain>
    </source>
</reference>
<dbReference type="AlphaFoldDB" id="A0A2U1F983"/>
<dbReference type="InterPro" id="IPR019480">
    <property type="entry name" value="Dihydroorotate_DH_Fe-S-bd"/>
</dbReference>
<comment type="caution">
    <text evidence="3">The sequence shown here is derived from an EMBL/GenBank/DDBJ whole genome shotgun (WGS) entry which is preliminary data.</text>
</comment>
<evidence type="ECO:0000313" key="4">
    <source>
        <dbReference type="Proteomes" id="UP000245462"/>
    </source>
</evidence>
<keyword evidence="4" id="KW-1185">Reference proteome</keyword>
<proteinExistence type="predicted"/>
<dbReference type="InterPro" id="IPR017927">
    <property type="entry name" value="FAD-bd_FR_type"/>
</dbReference>
<dbReference type="Pfam" id="PF00970">
    <property type="entry name" value="FAD_binding_6"/>
    <property type="match status" value="1"/>
</dbReference>
<dbReference type="CDD" id="cd06219">
    <property type="entry name" value="DHOD_e_trans_like1"/>
    <property type="match status" value="1"/>
</dbReference>
<keyword evidence="1" id="KW-1133">Transmembrane helix</keyword>
<evidence type="ECO:0000256" key="1">
    <source>
        <dbReference type="SAM" id="Phobius"/>
    </source>
</evidence>
<organism evidence="3 4">
    <name type="scientific">Porphyromonas loveana</name>
    <dbReference type="NCBI Taxonomy" id="1884669"/>
    <lineage>
        <taxon>Bacteria</taxon>
        <taxon>Pseudomonadati</taxon>
        <taxon>Bacteroidota</taxon>
        <taxon>Bacteroidia</taxon>
        <taxon>Bacteroidales</taxon>
        <taxon>Porphyromonadaceae</taxon>
        <taxon>Porphyromonas</taxon>
    </lineage>
</organism>
<feature type="domain" description="FAD-binding FR-type" evidence="2">
    <location>
        <begin position="57"/>
        <end position="155"/>
    </location>
</feature>
<evidence type="ECO:0000313" key="3">
    <source>
        <dbReference type="EMBL" id="PVZ08757.1"/>
    </source>
</evidence>
<dbReference type="InterPro" id="IPR039261">
    <property type="entry name" value="FNR_nucleotide-bd"/>
</dbReference>
<dbReference type="PANTHER" id="PTHR43513:SF3">
    <property type="entry name" value="DIHYDROOROTATE DEHYDROGENASE B (NAD(+)), ELECTRON TRANSFER SUBUNIT-RELATED"/>
    <property type="match status" value="1"/>
</dbReference>
<dbReference type="InterPro" id="IPR050353">
    <property type="entry name" value="PyrK_electron_transfer"/>
</dbReference>
<keyword evidence="1" id="KW-0472">Membrane</keyword>
<dbReference type="SUPFAM" id="SSF52343">
    <property type="entry name" value="Ferredoxin reductase-like, C-terminal NADP-linked domain"/>
    <property type="match status" value="1"/>
</dbReference>
<dbReference type="Gene3D" id="2.40.30.10">
    <property type="entry name" value="Translation factors"/>
    <property type="match status" value="1"/>
</dbReference>
<dbReference type="SUPFAM" id="SSF63380">
    <property type="entry name" value="Riboflavin synthase domain-like"/>
    <property type="match status" value="1"/>
</dbReference>
<dbReference type="Proteomes" id="UP000245462">
    <property type="component" value="Unassembled WGS sequence"/>
</dbReference>
<dbReference type="InterPro" id="IPR017938">
    <property type="entry name" value="Riboflavin_synthase-like_b-brl"/>
</dbReference>
<feature type="transmembrane region" description="Helical" evidence="1">
    <location>
        <begin position="32"/>
        <end position="53"/>
    </location>
</feature>
<dbReference type="PROSITE" id="PS51384">
    <property type="entry name" value="FAD_FR"/>
    <property type="match status" value="1"/>
</dbReference>
<evidence type="ECO:0000259" key="2">
    <source>
        <dbReference type="PROSITE" id="PS51384"/>
    </source>
</evidence>
<name>A0A2U1F983_9PORP</name>
<dbReference type="PANTHER" id="PTHR43513">
    <property type="entry name" value="DIHYDROOROTATE DEHYDROGENASE B (NAD(+)), ELECTRON TRANSFER SUBUNIT"/>
    <property type="match status" value="1"/>
</dbReference>
<keyword evidence="1" id="KW-0812">Transmembrane</keyword>
<gene>
    <name evidence="3" type="ORF">C7382_1114</name>
</gene>
<sequence>MFFWHVGQLFSHARPLRRGNLGLLSLFRHRSIPFFLLPLYIILTFATELLICCEQMSLLPMNKIISKEYFSAHVIKLEVEAPRIARSRRAGHFVIIRVGEKGERIPLTIAQADSERGTITLVVQTVGKSSKKLAELEEGDYITDVVGPLGQSTHIERVGTVVCAGGGVGVAPLLPIVEAFHKAGNRVIVVLAARTKDLVILEEQMRAHSDEVIIMTDDGSYGTKGLVTDGVESVIKREEVNLCVTIGPAVMMKFVSLLTKQYNVPTIASLNTIMVDGTGMCGACRITVGGQTKFVCVDGPEFDAHQVDFDEMIMRLGAYREME</sequence>
<protein>
    <submittedName>
        <fullName evidence="3">Ferredoxin--NADP+ reductase</fullName>
    </submittedName>
</protein>
<accession>A0A2U1F983</accession>
<dbReference type="InterPro" id="IPR008333">
    <property type="entry name" value="Cbr1-like_FAD-bd_dom"/>
</dbReference>
<dbReference type="Pfam" id="PF10418">
    <property type="entry name" value="DHODB_Fe-S_bind"/>
    <property type="match status" value="1"/>
</dbReference>
<dbReference type="EMBL" id="QEKY01000011">
    <property type="protein sequence ID" value="PVZ08757.1"/>
    <property type="molecule type" value="Genomic_DNA"/>
</dbReference>
<dbReference type="GO" id="GO:0016491">
    <property type="term" value="F:oxidoreductase activity"/>
    <property type="evidence" value="ECO:0007669"/>
    <property type="project" value="InterPro"/>
</dbReference>
<dbReference type="Gene3D" id="3.40.50.80">
    <property type="entry name" value="Nucleotide-binding domain of ferredoxin-NADP reductase (FNR) module"/>
    <property type="match status" value="1"/>
</dbReference>